<organism evidence="1 2">
    <name type="scientific">Colletotrichum liriopes</name>
    <dbReference type="NCBI Taxonomy" id="708192"/>
    <lineage>
        <taxon>Eukaryota</taxon>
        <taxon>Fungi</taxon>
        <taxon>Dikarya</taxon>
        <taxon>Ascomycota</taxon>
        <taxon>Pezizomycotina</taxon>
        <taxon>Sordariomycetes</taxon>
        <taxon>Hypocreomycetidae</taxon>
        <taxon>Glomerellales</taxon>
        <taxon>Glomerellaceae</taxon>
        <taxon>Colletotrichum</taxon>
        <taxon>Colletotrichum spaethianum species complex</taxon>
    </lineage>
</organism>
<evidence type="ECO:0000313" key="2">
    <source>
        <dbReference type="Proteomes" id="UP001055172"/>
    </source>
</evidence>
<dbReference type="Proteomes" id="UP001055172">
    <property type="component" value="Unassembled WGS sequence"/>
</dbReference>
<evidence type="ECO:0000313" key="1">
    <source>
        <dbReference type="EMBL" id="GJC78522.1"/>
    </source>
</evidence>
<dbReference type="EMBL" id="BPPX01000002">
    <property type="protein sequence ID" value="GJC78522.1"/>
    <property type="molecule type" value="Genomic_DNA"/>
</dbReference>
<proteinExistence type="predicted"/>
<reference evidence="1 2" key="1">
    <citation type="submission" date="2021-07" db="EMBL/GenBank/DDBJ databases">
        <title>Genome data of Colletotrichum spaethianum.</title>
        <authorList>
            <person name="Utami Y.D."/>
            <person name="Hiruma K."/>
        </authorList>
    </citation>
    <scope>NUCLEOTIDE SEQUENCE [LARGE SCALE GENOMIC DNA]</scope>
    <source>
        <strain evidence="1 2">MAFF 242679</strain>
    </source>
</reference>
<dbReference type="AlphaFoldDB" id="A0AA37LNV0"/>
<sequence length="78" mass="8800">MSSPARIGTTYPTYRSKFGPKYVLDSFHDPTVHNAASERNFEALTRRTDAQPAGEYVMTRYNTVPNIGGWTVSQVFKL</sequence>
<gene>
    <name evidence="1" type="ORF">ColLi_01360</name>
</gene>
<keyword evidence="2" id="KW-1185">Reference proteome</keyword>
<comment type="caution">
    <text evidence="1">The sequence shown here is derived from an EMBL/GenBank/DDBJ whole genome shotgun (WGS) entry which is preliminary data.</text>
</comment>
<protein>
    <submittedName>
        <fullName evidence="1">Uncharacterized protein</fullName>
    </submittedName>
</protein>
<name>A0AA37LNV0_9PEZI</name>
<accession>A0AA37LNV0</accession>